<feature type="binding site" evidence="7">
    <location>
        <position position="181"/>
    </location>
    <ligand>
        <name>substrate</name>
    </ligand>
</feature>
<evidence type="ECO:0000256" key="2">
    <source>
        <dbReference type="ARBA" id="ARBA00022694"/>
    </source>
</evidence>
<protein>
    <recommendedName>
        <fullName evidence="7">tRNA N6-adenosine threonylcarbamoyltransferase</fullName>
        <ecNumber evidence="7">2.3.1.234</ecNumber>
    </recommendedName>
    <alternativeName>
        <fullName evidence="7">N6-L-threonylcarbamoyladenine synthase</fullName>
        <shortName evidence="7">t(6)A synthase</shortName>
    </alternativeName>
    <alternativeName>
        <fullName evidence="7">t(6)A37 threonylcarbamoyladenosine biosynthesis protein TsaD</fullName>
    </alternativeName>
    <alternativeName>
        <fullName evidence="7">tRNA threonylcarbamoyladenosine biosynthesis protein TsaD</fullName>
    </alternativeName>
</protein>
<dbReference type="NCBIfam" id="TIGR03723">
    <property type="entry name" value="T6A_TsaD_YgjD"/>
    <property type="match status" value="1"/>
</dbReference>
<dbReference type="GO" id="GO:0005737">
    <property type="term" value="C:cytoplasm"/>
    <property type="evidence" value="ECO:0007669"/>
    <property type="project" value="UniProtKB-SubCell"/>
</dbReference>
<comment type="cofactor">
    <cofactor evidence="7">
        <name>Fe(2+)</name>
        <dbReference type="ChEBI" id="CHEBI:29033"/>
    </cofactor>
    <text evidence="7">Binds 1 Fe(2+) ion per subunit.</text>
</comment>
<accession>A0A968KUL0</accession>
<dbReference type="Proteomes" id="UP000778951">
    <property type="component" value="Unassembled WGS sequence"/>
</dbReference>
<dbReference type="HAMAP" id="MF_01445">
    <property type="entry name" value="TsaD"/>
    <property type="match status" value="1"/>
</dbReference>
<keyword evidence="10" id="KW-1185">Reference proteome</keyword>
<dbReference type="InterPro" id="IPR017861">
    <property type="entry name" value="KAE1/TsaD"/>
</dbReference>
<dbReference type="NCBIfam" id="TIGR00329">
    <property type="entry name" value="gcp_kae1"/>
    <property type="match status" value="1"/>
</dbReference>
<keyword evidence="3 7" id="KW-0479">Metal-binding</keyword>
<dbReference type="GO" id="GO:0005506">
    <property type="term" value="F:iron ion binding"/>
    <property type="evidence" value="ECO:0007669"/>
    <property type="project" value="UniProtKB-UniRule"/>
</dbReference>
<dbReference type="GO" id="GO:0061711">
    <property type="term" value="F:tRNA N(6)-L-threonylcarbamoyladenine synthase activity"/>
    <property type="evidence" value="ECO:0007669"/>
    <property type="project" value="UniProtKB-EC"/>
</dbReference>
<evidence type="ECO:0000313" key="10">
    <source>
        <dbReference type="Proteomes" id="UP000778951"/>
    </source>
</evidence>
<comment type="caution">
    <text evidence="9">The sequence shown here is derived from an EMBL/GenBank/DDBJ whole genome shotgun (WGS) entry which is preliminary data.</text>
</comment>
<keyword evidence="4 7" id="KW-0408">Iron</keyword>
<feature type="binding site" evidence="7">
    <location>
        <position position="114"/>
    </location>
    <ligand>
        <name>Fe cation</name>
        <dbReference type="ChEBI" id="CHEBI:24875"/>
    </ligand>
</feature>
<feature type="binding site" evidence="7">
    <location>
        <position position="168"/>
    </location>
    <ligand>
        <name>substrate</name>
    </ligand>
</feature>
<dbReference type="FunFam" id="3.30.420.40:FF:000012">
    <property type="entry name" value="tRNA N6-adenosine threonylcarbamoyltransferase"/>
    <property type="match status" value="1"/>
</dbReference>
<proteinExistence type="inferred from homology"/>
<comment type="subcellular location">
    <subcellularLocation>
        <location evidence="7">Cytoplasm</location>
    </subcellularLocation>
</comment>
<feature type="binding site" evidence="7">
    <location>
        <position position="185"/>
    </location>
    <ligand>
        <name>substrate</name>
    </ligand>
</feature>
<dbReference type="Pfam" id="PF00814">
    <property type="entry name" value="TsaD"/>
    <property type="match status" value="1"/>
</dbReference>
<dbReference type="PRINTS" id="PR00789">
    <property type="entry name" value="OSIALOPTASE"/>
</dbReference>
<keyword evidence="5 7" id="KW-0012">Acyltransferase</keyword>
<dbReference type="InterPro" id="IPR000905">
    <property type="entry name" value="Gcp-like_dom"/>
</dbReference>
<evidence type="ECO:0000313" key="9">
    <source>
        <dbReference type="EMBL" id="NIZ69230.1"/>
    </source>
</evidence>
<feature type="binding site" evidence="7">
    <location>
        <position position="110"/>
    </location>
    <ligand>
        <name>Fe cation</name>
        <dbReference type="ChEBI" id="CHEBI:24875"/>
    </ligand>
</feature>
<dbReference type="AlphaFoldDB" id="A0A968KUL0"/>
<dbReference type="InterPro" id="IPR022450">
    <property type="entry name" value="TsaD"/>
</dbReference>
<organism evidence="9 10">
    <name type="scientific">Entomospira culicis</name>
    <dbReference type="NCBI Taxonomy" id="2719989"/>
    <lineage>
        <taxon>Bacteria</taxon>
        <taxon>Pseudomonadati</taxon>
        <taxon>Spirochaetota</taxon>
        <taxon>Spirochaetia</taxon>
        <taxon>Spirochaetales</taxon>
        <taxon>Spirochaetaceae</taxon>
        <taxon>Entomospira</taxon>
    </lineage>
</organism>
<dbReference type="Gene3D" id="3.30.420.40">
    <property type="match status" value="2"/>
</dbReference>
<reference evidence="9" key="1">
    <citation type="submission" date="2020-03" db="EMBL/GenBank/DDBJ databases">
        <title>Spirochaetal bacteria isolated from arthropods constitute a novel genus Entomospira genus novum within the order Spirochaetales.</title>
        <authorList>
            <person name="Grana-Miraglia L."/>
            <person name="Sikutova S."/>
            <person name="Fingerle V."/>
            <person name="Sing A."/>
            <person name="Castillo-Ramirez S."/>
            <person name="Margos G."/>
            <person name="Rudolf I."/>
        </authorList>
    </citation>
    <scope>NUCLEOTIDE SEQUENCE</scope>
    <source>
        <strain evidence="9">BR149</strain>
    </source>
</reference>
<gene>
    <name evidence="7 9" type="primary">tsaD</name>
    <name evidence="9" type="ORF">HCT48_03250</name>
</gene>
<name>A0A968KUL0_9SPIO</name>
<dbReference type="GO" id="GO:0002949">
    <property type="term" value="P:tRNA threonylcarbamoyladenosine modification"/>
    <property type="evidence" value="ECO:0007669"/>
    <property type="project" value="UniProtKB-UniRule"/>
</dbReference>
<keyword evidence="2 7" id="KW-0819">tRNA processing</keyword>
<evidence type="ECO:0000256" key="5">
    <source>
        <dbReference type="ARBA" id="ARBA00023315"/>
    </source>
</evidence>
<evidence type="ECO:0000256" key="4">
    <source>
        <dbReference type="ARBA" id="ARBA00023004"/>
    </source>
</evidence>
<feature type="binding site" evidence="7">
    <location>
        <begin position="133"/>
        <end position="137"/>
    </location>
    <ligand>
        <name>substrate</name>
    </ligand>
</feature>
<dbReference type="PANTHER" id="PTHR11735">
    <property type="entry name" value="TRNA N6-ADENOSINE THREONYLCARBAMOYLTRANSFERASE"/>
    <property type="match status" value="1"/>
</dbReference>
<sequence length="345" mass="37481">MIVLGIESSCDECAVALLAGDEVVHQVIASQIEAHQCYGGVAPEVASRLHIEQISTVVDQLFTQSPYHPEDIDLVAYTNRPGLMGSLLVGATFAKHFAWALGKPFIAVNHLLAHLFVAKQEHPTLTFPFLGVIASGGHTVIAVVEGYQEDQVKVLGTTLDDAIGECFDKVGKAYGLPYPAGVHVDKLAQTGDAQAYAFPYPKLNPRYAGAYDCSYSGLKNAVINQKEQFLRADAEDSLENIMASFQYVAVRQLVKIILKASNDFSLHQVVIGGGVAANSALRAMIQSYTHLKFFSLPSKLCGDNGQMIAYYGKELFLERGKTSDALDTGVIPRVDLFKYQRPIPS</sequence>
<evidence type="ECO:0000259" key="8">
    <source>
        <dbReference type="Pfam" id="PF00814"/>
    </source>
</evidence>
<evidence type="ECO:0000256" key="7">
    <source>
        <dbReference type="HAMAP-Rule" id="MF_01445"/>
    </source>
</evidence>
<dbReference type="EMBL" id="JAATLM010000001">
    <property type="protein sequence ID" value="NIZ69230.1"/>
    <property type="molecule type" value="Genomic_DNA"/>
</dbReference>
<evidence type="ECO:0000256" key="3">
    <source>
        <dbReference type="ARBA" id="ARBA00022723"/>
    </source>
</evidence>
<evidence type="ECO:0000256" key="6">
    <source>
        <dbReference type="ARBA" id="ARBA00048117"/>
    </source>
</evidence>
<keyword evidence="1 7" id="KW-0808">Transferase</keyword>
<dbReference type="PANTHER" id="PTHR11735:SF6">
    <property type="entry name" value="TRNA N6-ADENOSINE THREONYLCARBAMOYLTRANSFERASE, MITOCHONDRIAL"/>
    <property type="match status" value="1"/>
</dbReference>
<dbReference type="EC" id="2.3.1.234" evidence="7"/>
<keyword evidence="7" id="KW-0963">Cytoplasm</keyword>
<dbReference type="SUPFAM" id="SSF53067">
    <property type="entry name" value="Actin-like ATPase domain"/>
    <property type="match status" value="1"/>
</dbReference>
<feature type="domain" description="Gcp-like" evidence="8">
    <location>
        <begin position="22"/>
        <end position="310"/>
    </location>
</feature>
<comment type="similarity">
    <text evidence="7">Belongs to the KAE1 / TsaD family.</text>
</comment>
<comment type="function">
    <text evidence="7">Required for the formation of a threonylcarbamoyl group on adenosine at position 37 (t(6)A37) in tRNAs that read codons beginning with adenine. Is involved in the transfer of the threonylcarbamoyl moiety of threonylcarbamoyl-AMP (TC-AMP) to the N6 group of A37, together with TsaE and TsaB. TsaD likely plays a direct catalytic role in this reaction.</text>
</comment>
<comment type="catalytic activity">
    <reaction evidence="6 7">
        <text>L-threonylcarbamoyladenylate + adenosine(37) in tRNA = N(6)-L-threonylcarbamoyladenosine(37) in tRNA + AMP + H(+)</text>
        <dbReference type="Rhea" id="RHEA:37059"/>
        <dbReference type="Rhea" id="RHEA-COMP:10162"/>
        <dbReference type="Rhea" id="RHEA-COMP:10163"/>
        <dbReference type="ChEBI" id="CHEBI:15378"/>
        <dbReference type="ChEBI" id="CHEBI:73682"/>
        <dbReference type="ChEBI" id="CHEBI:74411"/>
        <dbReference type="ChEBI" id="CHEBI:74418"/>
        <dbReference type="ChEBI" id="CHEBI:456215"/>
        <dbReference type="EC" id="2.3.1.234"/>
    </reaction>
</comment>
<feature type="binding site" evidence="7">
    <location>
        <position position="278"/>
    </location>
    <ligand>
        <name>substrate</name>
    </ligand>
</feature>
<dbReference type="InterPro" id="IPR043129">
    <property type="entry name" value="ATPase_NBD"/>
</dbReference>
<evidence type="ECO:0000256" key="1">
    <source>
        <dbReference type="ARBA" id="ARBA00022679"/>
    </source>
</evidence>
<feature type="binding site" evidence="7">
    <location>
        <position position="303"/>
    </location>
    <ligand>
        <name>Fe cation</name>
        <dbReference type="ChEBI" id="CHEBI:24875"/>
    </ligand>
</feature>